<dbReference type="EMBL" id="DS469663">
    <property type="protein sequence ID" value="EDO36693.1"/>
    <property type="molecule type" value="Genomic_DNA"/>
</dbReference>
<dbReference type="InterPro" id="IPR028994">
    <property type="entry name" value="Integrin_alpha_N"/>
</dbReference>
<evidence type="ECO:0000256" key="1">
    <source>
        <dbReference type="SAM" id="Phobius"/>
    </source>
</evidence>
<feature type="transmembrane region" description="Helical" evidence="1">
    <location>
        <begin position="616"/>
        <end position="640"/>
    </location>
</feature>
<gene>
    <name evidence="2" type="ORF">NEMVEDRAFT_v1g245375</name>
</gene>
<dbReference type="Proteomes" id="UP000001593">
    <property type="component" value="Unassembled WGS sequence"/>
</dbReference>
<evidence type="ECO:0000313" key="2">
    <source>
        <dbReference type="EMBL" id="EDO36693.1"/>
    </source>
</evidence>
<dbReference type="PhylomeDB" id="A7SHV6"/>
<dbReference type="STRING" id="45351.A7SHV6"/>
<dbReference type="AlphaFoldDB" id="A7SHV6"/>
<keyword evidence="3" id="KW-1185">Reference proteome</keyword>
<dbReference type="OMA" id="HVLICED"/>
<name>A7SHV6_NEMVE</name>
<accession>A7SHV6</accession>
<dbReference type="HOGENOM" id="CLU_011646_0_0_1"/>
<dbReference type="PANTHER" id="PTHR34284">
    <property type="entry name" value="FG-GAP REPEAT-CONTAINING PROTEIN"/>
    <property type="match status" value="1"/>
</dbReference>
<dbReference type="InParanoid" id="A7SHV6"/>
<proteinExistence type="predicted"/>
<dbReference type="SUPFAM" id="SSF69318">
    <property type="entry name" value="Integrin alpha N-terminal domain"/>
    <property type="match status" value="1"/>
</dbReference>
<reference evidence="2 3" key="1">
    <citation type="journal article" date="2007" name="Science">
        <title>Sea anemone genome reveals ancestral eumetazoan gene repertoire and genomic organization.</title>
        <authorList>
            <person name="Putnam N.H."/>
            <person name="Srivastava M."/>
            <person name="Hellsten U."/>
            <person name="Dirks B."/>
            <person name="Chapman J."/>
            <person name="Salamov A."/>
            <person name="Terry A."/>
            <person name="Shapiro H."/>
            <person name="Lindquist E."/>
            <person name="Kapitonov V.V."/>
            <person name="Jurka J."/>
            <person name="Genikhovich G."/>
            <person name="Grigoriev I.V."/>
            <person name="Lucas S.M."/>
            <person name="Steele R.E."/>
            <person name="Finnerty J.R."/>
            <person name="Technau U."/>
            <person name="Martindale M.Q."/>
            <person name="Rokhsar D.S."/>
        </authorList>
    </citation>
    <scope>NUCLEOTIDE SEQUENCE [LARGE SCALE GENOMIC DNA]</scope>
    <source>
        <strain evidence="3">CH2 X CH6</strain>
    </source>
</reference>
<dbReference type="PANTHER" id="PTHR34284:SF1">
    <property type="entry name" value="FG-GAP REPEAT-CONTAINING PROTEIN"/>
    <property type="match status" value="1"/>
</dbReference>
<evidence type="ECO:0000313" key="3">
    <source>
        <dbReference type="Proteomes" id="UP000001593"/>
    </source>
</evidence>
<organism evidence="2 3">
    <name type="scientific">Nematostella vectensis</name>
    <name type="common">Starlet sea anemone</name>
    <dbReference type="NCBI Taxonomy" id="45351"/>
    <lineage>
        <taxon>Eukaryota</taxon>
        <taxon>Metazoa</taxon>
        <taxon>Cnidaria</taxon>
        <taxon>Anthozoa</taxon>
        <taxon>Hexacorallia</taxon>
        <taxon>Actiniaria</taxon>
        <taxon>Edwardsiidae</taxon>
        <taxon>Nematostella</taxon>
    </lineage>
</organism>
<keyword evidence="1" id="KW-0472">Membrane</keyword>
<protein>
    <submittedName>
        <fullName evidence="2">Uncharacterized protein</fullName>
    </submittedName>
</protein>
<keyword evidence="1" id="KW-0812">Transmembrane</keyword>
<dbReference type="eggNOG" id="ENOG502QPN1">
    <property type="taxonomic scope" value="Eukaryota"/>
</dbReference>
<sequence length="645" mass="71977">MVDQGAFLSRFRPQDVAVMVALVAAVFLFRAPDEHSLKPVWQLDLHRSNGSHHRDLLPKPIIVDLDNDGTNELVVATADAKVKVMVFPVEDFSSENILPHLHIKAEYSLLSEVEQSNSGVLPVAMAAGCQEHVMERDCNQVIVVVTSDWTVHCMSNFLKPIWKTSLQSKDHPLQPEHIRHDHTVETGVAGDLVQELVNKPRIHRPVQSKKAASNEADHFSTYALDSWTGQIRWRHEPGDFVTNQTAREELLSAYHFKLALHSNQYHAGEVRWEQYQASVLRSLPLRWAHPSDTNMKIADFRKGKTGSQISEVKKKSWLDLGFTDLTSDTKGTKNRTQGNAIVIQSHTGLEVLNIQSGQPLCRYVHTQELTTAGDLNGDDVIDHVSMHFSAHQLFPTDLPSCSAIARSGSRVLFTGPVCASGSLFDWSSGEPHEVEPLLVAPLLVPSPPHRTGLFRHVMGHNLRQRSRAEMDAVFLVSTGKLTSYGPHGEQNWQVTVEGAWAKHVRPDEHGEWTSENGDQRFFPSLQSMRVNADEEEESAVLVSGWYHISLVSLVDGTIMASHSLPCQPVAPVVNGDFTNDGLTDVVVQCSQSQHCIYYQTSNFSYLGFALERRPGYLWTAIWVVSGLVVALLTLGCMRFVEEELL</sequence>
<keyword evidence="1" id="KW-1133">Transmembrane helix</keyword>